<dbReference type="InterPro" id="IPR045860">
    <property type="entry name" value="Snake_toxin-like_sf"/>
</dbReference>
<protein>
    <submittedName>
        <fullName evidence="3">Activin_recp domain-containing protein</fullName>
    </submittedName>
</protein>
<keyword evidence="1" id="KW-0732">Signal</keyword>
<sequence length="183" mass="21487">MYSYRLILLFYFFIISFGKENFNEYMTIGNINDNNDLLIPHLDIDIQRGTEGVNFYYIPTTRKRKIICQSYNTTECYKNRATGCSIKTMKCEQSHPIQNLFCASIFTFPAKNLYDRSQINKREPLFKGCYKPLNTRDCPKDGGCRVQEDPMIQGNYLIFCCCRTHNCNGNDEKLFNKFIPNHD</sequence>
<name>A0A0N4Z005_PARTI</name>
<accession>A0A0N4Z005</accession>
<organism evidence="2 3">
    <name type="scientific">Parastrongyloides trichosuri</name>
    <name type="common">Possum-specific nematode worm</name>
    <dbReference type="NCBI Taxonomy" id="131310"/>
    <lineage>
        <taxon>Eukaryota</taxon>
        <taxon>Metazoa</taxon>
        <taxon>Ecdysozoa</taxon>
        <taxon>Nematoda</taxon>
        <taxon>Chromadorea</taxon>
        <taxon>Rhabditida</taxon>
        <taxon>Tylenchina</taxon>
        <taxon>Panagrolaimomorpha</taxon>
        <taxon>Strongyloidoidea</taxon>
        <taxon>Strongyloididae</taxon>
        <taxon>Parastrongyloides</taxon>
    </lineage>
</organism>
<dbReference type="AlphaFoldDB" id="A0A0N4Z005"/>
<dbReference type="Proteomes" id="UP000038045">
    <property type="component" value="Unplaced"/>
</dbReference>
<dbReference type="WBParaSite" id="PTRK_0000003700.1">
    <property type="protein sequence ID" value="PTRK_0000003700.1"/>
    <property type="gene ID" value="PTRK_0000003700"/>
</dbReference>
<dbReference type="Gene3D" id="2.10.60.10">
    <property type="entry name" value="CD59"/>
    <property type="match status" value="1"/>
</dbReference>
<keyword evidence="2" id="KW-1185">Reference proteome</keyword>
<feature type="chain" id="PRO_5005890910" evidence="1">
    <location>
        <begin position="19"/>
        <end position="183"/>
    </location>
</feature>
<evidence type="ECO:0000313" key="3">
    <source>
        <dbReference type="WBParaSite" id="PTRK_0000003700.1"/>
    </source>
</evidence>
<reference evidence="3" key="1">
    <citation type="submission" date="2017-02" db="UniProtKB">
        <authorList>
            <consortium name="WormBaseParasite"/>
        </authorList>
    </citation>
    <scope>IDENTIFICATION</scope>
</reference>
<feature type="signal peptide" evidence="1">
    <location>
        <begin position="1"/>
        <end position="18"/>
    </location>
</feature>
<proteinExistence type="predicted"/>
<evidence type="ECO:0000256" key="1">
    <source>
        <dbReference type="SAM" id="SignalP"/>
    </source>
</evidence>
<evidence type="ECO:0000313" key="2">
    <source>
        <dbReference type="Proteomes" id="UP000038045"/>
    </source>
</evidence>